<keyword evidence="5" id="KW-1185">Reference proteome</keyword>
<feature type="compositionally biased region" description="Acidic residues" evidence="3">
    <location>
        <begin position="360"/>
        <end position="378"/>
    </location>
</feature>
<proteinExistence type="inferred from homology"/>
<dbReference type="AlphaFoldDB" id="A0A026WNW4"/>
<evidence type="ECO:0008006" key="6">
    <source>
        <dbReference type="Google" id="ProtNLM"/>
    </source>
</evidence>
<feature type="compositionally biased region" description="Basic and acidic residues" evidence="3">
    <location>
        <begin position="84"/>
        <end position="111"/>
    </location>
</feature>
<evidence type="ECO:0000313" key="5">
    <source>
        <dbReference type="Proteomes" id="UP000053097"/>
    </source>
</evidence>
<evidence type="ECO:0000256" key="1">
    <source>
        <dbReference type="ARBA" id="ARBA00006903"/>
    </source>
</evidence>
<accession>A0A026WNW4</accession>
<dbReference type="PANTHER" id="PTHR12842:SF6">
    <property type="entry name" value="FI01459P"/>
    <property type="match status" value="1"/>
</dbReference>
<feature type="compositionally biased region" description="Low complexity" evidence="3">
    <location>
        <begin position="144"/>
        <end position="153"/>
    </location>
</feature>
<gene>
    <name evidence="4" type="ORF">X777_00805</name>
</gene>
<organism evidence="4 5">
    <name type="scientific">Ooceraea biroi</name>
    <name type="common">Clonal raider ant</name>
    <name type="synonym">Cerapachys biroi</name>
    <dbReference type="NCBI Taxonomy" id="2015173"/>
    <lineage>
        <taxon>Eukaryota</taxon>
        <taxon>Metazoa</taxon>
        <taxon>Ecdysozoa</taxon>
        <taxon>Arthropoda</taxon>
        <taxon>Hexapoda</taxon>
        <taxon>Insecta</taxon>
        <taxon>Pterygota</taxon>
        <taxon>Neoptera</taxon>
        <taxon>Endopterygota</taxon>
        <taxon>Hymenoptera</taxon>
        <taxon>Apocrita</taxon>
        <taxon>Aculeata</taxon>
        <taxon>Formicoidea</taxon>
        <taxon>Formicidae</taxon>
        <taxon>Dorylinae</taxon>
        <taxon>Ooceraea</taxon>
    </lineage>
</organism>
<evidence type="ECO:0000313" key="4">
    <source>
        <dbReference type="EMBL" id="EZA57705.1"/>
    </source>
</evidence>
<protein>
    <recommendedName>
        <fullName evidence="6">Protein FAM114A2</fullName>
    </recommendedName>
</protein>
<dbReference type="Proteomes" id="UP000053097">
    <property type="component" value="Unassembled WGS sequence"/>
</dbReference>
<reference evidence="4 5" key="1">
    <citation type="journal article" date="2014" name="Curr. Biol.">
        <title>The genome of the clonal raider ant Cerapachys biroi.</title>
        <authorList>
            <person name="Oxley P.R."/>
            <person name="Ji L."/>
            <person name="Fetter-Pruneda I."/>
            <person name="McKenzie S.K."/>
            <person name="Li C."/>
            <person name="Hu H."/>
            <person name="Zhang G."/>
            <person name="Kronauer D.J."/>
        </authorList>
    </citation>
    <scope>NUCLEOTIDE SEQUENCE [LARGE SCALE GENOMIC DNA]</scope>
</reference>
<dbReference type="EMBL" id="KK107139">
    <property type="protein sequence ID" value="EZA57705.1"/>
    <property type="molecule type" value="Genomic_DNA"/>
</dbReference>
<feature type="compositionally biased region" description="Basic and acidic residues" evidence="3">
    <location>
        <begin position="218"/>
        <end position="247"/>
    </location>
</feature>
<evidence type="ECO:0000256" key="3">
    <source>
        <dbReference type="SAM" id="MobiDB-lite"/>
    </source>
</evidence>
<dbReference type="Pfam" id="PF05334">
    <property type="entry name" value="DUF719"/>
    <property type="match status" value="1"/>
</dbReference>
<evidence type="ECO:0000256" key="2">
    <source>
        <dbReference type="ARBA" id="ARBA00022553"/>
    </source>
</evidence>
<keyword evidence="2" id="KW-0597">Phosphoprotein</keyword>
<feature type="compositionally biased region" description="Low complexity" evidence="3">
    <location>
        <begin position="113"/>
        <end position="126"/>
    </location>
</feature>
<feature type="compositionally biased region" description="Acidic residues" evidence="3">
    <location>
        <begin position="1"/>
        <end position="15"/>
    </location>
</feature>
<feature type="region of interest" description="Disordered" evidence="3">
    <location>
        <begin position="360"/>
        <end position="387"/>
    </location>
</feature>
<dbReference type="InterPro" id="IPR007998">
    <property type="entry name" value="DUF719"/>
</dbReference>
<name>A0A026WNW4_OOCBI</name>
<dbReference type="OrthoDB" id="5597648at2759"/>
<sequence>MATSESDADFESADEEMGRGASTRRDNRAVYWPSPSTVDSESDDDTEYVQRTPYRQSDWQSRPEPFITAASPDVARGRGTSAISDKHDDKIDSDVKVERDVRAVKSVDCAEKSSSSQKDSSSPVESAKLPLPTSTASSKDESTESVVGSSESVKPNDAVSRVAAAKPTKSLRSKQRDSPHQLGAKKLGSKIRKDNVGESRVRDSVGIEQTDECLAPSLHKELLESAKKDMECRSQEKSKNKLADKQSESSPTKDLSEMDMPEELKSDKKFKEIFQPEGWEGLGSDIELPDELTEEKLQTVMERLSLTNKEPEGSLGSWGSWGNWGVTSIINTATASVSTLTSHVSQGLMLLEGTMGLQDPEEEPITTEQDEAVTPDDGGDSKPIQEQDNQSYSTFGFGNLMSGVSSITKLVESTSNKVMTGGLDTLEAIGKKTMEVLQEGDPGLKKKRAFFMNEPEKPILSQILREAKEKAEAEEKTMEERELARKIHFESLFDDYQGLVHLEALEMLSKQCNMKIQQHLIALDANEFTSVQETLDEIKELCDLGDEEEKGSDKNFKDRLMEHCHDLGVDITYEKLNDVWTEIETYLATTHTDQEIFQKAISTLAQFTALSVERFHKTAELLLIKERRSTVNEADALVQLTNILSDQINSLASSFCNTLNKLAETAEKPDNINANITTIFLEAANANSYVQDAFRLLISILQVGAI</sequence>
<feature type="compositionally biased region" description="Basic and acidic residues" evidence="3">
    <location>
        <begin position="191"/>
        <end position="205"/>
    </location>
</feature>
<comment type="similarity">
    <text evidence="1">Belongs to the FAM114 family.</text>
</comment>
<dbReference type="OMA" id="HDGWDDW"/>
<dbReference type="PANTHER" id="PTHR12842">
    <property type="entry name" value="FI01459P"/>
    <property type="match status" value="1"/>
</dbReference>
<feature type="region of interest" description="Disordered" evidence="3">
    <location>
        <begin position="1"/>
        <end position="267"/>
    </location>
</feature>